<feature type="transmembrane region" description="Helical" evidence="7">
    <location>
        <begin position="174"/>
        <end position="198"/>
    </location>
</feature>
<feature type="transmembrane region" description="Helical" evidence="7">
    <location>
        <begin position="138"/>
        <end position="162"/>
    </location>
</feature>
<dbReference type="EMBL" id="CP043329">
    <property type="protein sequence ID" value="QEK52406.1"/>
    <property type="molecule type" value="Genomic_DNA"/>
</dbReference>
<feature type="transmembrane region" description="Helical" evidence="7">
    <location>
        <begin position="6"/>
        <end position="26"/>
    </location>
</feature>
<keyword evidence="6 7" id="KW-0472">Membrane</keyword>
<proteinExistence type="inferred from homology"/>
<accession>A0A5C0VIS0</accession>
<dbReference type="PANTHER" id="PTHR43731">
    <property type="entry name" value="RHOMBOID PROTEASE"/>
    <property type="match status" value="1"/>
</dbReference>
<dbReference type="AlphaFoldDB" id="A0A5C0VIS0"/>
<gene>
    <name evidence="9" type="ORF">FYC62_12650</name>
</gene>
<dbReference type="Pfam" id="PF01694">
    <property type="entry name" value="Rhomboid"/>
    <property type="match status" value="1"/>
</dbReference>
<dbReference type="SUPFAM" id="SSF144091">
    <property type="entry name" value="Rhomboid-like"/>
    <property type="match status" value="1"/>
</dbReference>
<dbReference type="GO" id="GO:0004252">
    <property type="term" value="F:serine-type endopeptidase activity"/>
    <property type="evidence" value="ECO:0007669"/>
    <property type="project" value="InterPro"/>
</dbReference>
<dbReference type="GO" id="GO:0006508">
    <property type="term" value="P:proteolysis"/>
    <property type="evidence" value="ECO:0007669"/>
    <property type="project" value="UniProtKB-KW"/>
</dbReference>
<protein>
    <submittedName>
        <fullName evidence="9">Rhomboid family intramembrane serine protease</fullName>
    </submittedName>
</protein>
<comment type="subcellular location">
    <subcellularLocation>
        <location evidence="1">Membrane</location>
        <topology evidence="1">Multi-pass membrane protein</topology>
    </subcellularLocation>
</comment>
<dbReference type="Gene3D" id="1.20.1540.10">
    <property type="entry name" value="Rhomboid-like"/>
    <property type="match status" value="1"/>
</dbReference>
<name>A0A5C0VIS0_9SPHI</name>
<dbReference type="RefSeq" id="WP_039450862.1">
    <property type="nucleotide sequence ID" value="NZ_CP043329.1"/>
</dbReference>
<keyword evidence="9" id="KW-0645">Protease</keyword>
<evidence type="ECO:0000256" key="4">
    <source>
        <dbReference type="ARBA" id="ARBA00022801"/>
    </source>
</evidence>
<keyword evidence="10" id="KW-1185">Reference proteome</keyword>
<evidence type="ECO:0000256" key="5">
    <source>
        <dbReference type="ARBA" id="ARBA00022989"/>
    </source>
</evidence>
<dbReference type="GO" id="GO:0016020">
    <property type="term" value="C:membrane"/>
    <property type="evidence" value="ECO:0007669"/>
    <property type="project" value="UniProtKB-SubCell"/>
</dbReference>
<evidence type="ECO:0000313" key="9">
    <source>
        <dbReference type="EMBL" id="QEK52406.1"/>
    </source>
</evidence>
<dbReference type="PANTHER" id="PTHR43731:SF14">
    <property type="entry name" value="PRESENILIN-ASSOCIATED RHOMBOID-LIKE PROTEIN, MITOCHONDRIAL"/>
    <property type="match status" value="1"/>
</dbReference>
<dbReference type="InterPro" id="IPR022764">
    <property type="entry name" value="Peptidase_S54_rhomboid_dom"/>
</dbReference>
<evidence type="ECO:0000259" key="8">
    <source>
        <dbReference type="Pfam" id="PF01694"/>
    </source>
</evidence>
<evidence type="ECO:0000256" key="7">
    <source>
        <dbReference type="SAM" id="Phobius"/>
    </source>
</evidence>
<dbReference type="Proteomes" id="UP000323653">
    <property type="component" value="Chromosome"/>
</dbReference>
<keyword evidence="4" id="KW-0378">Hydrolase</keyword>
<evidence type="ECO:0000256" key="1">
    <source>
        <dbReference type="ARBA" id="ARBA00004141"/>
    </source>
</evidence>
<evidence type="ECO:0000256" key="6">
    <source>
        <dbReference type="ARBA" id="ARBA00023136"/>
    </source>
</evidence>
<feature type="transmembrane region" description="Helical" evidence="7">
    <location>
        <begin position="84"/>
        <end position="103"/>
    </location>
</feature>
<dbReference type="InterPro" id="IPR035952">
    <property type="entry name" value="Rhomboid-like_sf"/>
</dbReference>
<feature type="transmembrane region" description="Helical" evidence="7">
    <location>
        <begin position="110"/>
        <end position="132"/>
    </location>
</feature>
<feature type="domain" description="Peptidase S54 rhomboid" evidence="8">
    <location>
        <begin position="47"/>
        <end position="191"/>
    </location>
</feature>
<evidence type="ECO:0000313" key="10">
    <source>
        <dbReference type="Proteomes" id="UP000323653"/>
    </source>
</evidence>
<evidence type="ECO:0000256" key="3">
    <source>
        <dbReference type="ARBA" id="ARBA00022692"/>
    </source>
</evidence>
<keyword evidence="5 7" id="KW-1133">Transmembrane helix</keyword>
<dbReference type="InterPro" id="IPR050925">
    <property type="entry name" value="Rhomboid_protease_S54"/>
</dbReference>
<keyword evidence="3 7" id="KW-0812">Transmembrane</keyword>
<reference evidence="9 10" key="1">
    <citation type="submission" date="2019-08" db="EMBL/GenBank/DDBJ databases">
        <title>Pedobacter sp. nov., isolated from Han river, South Korea.</title>
        <authorList>
            <person name="Lee D.-H."/>
            <person name="Kim Y.-S."/>
            <person name="Hwang E.-M."/>
            <person name="Le Tran T.C."/>
            <person name="Cha C.-J."/>
        </authorList>
    </citation>
    <scope>NUCLEOTIDE SEQUENCE [LARGE SCALE GENOMIC DNA]</scope>
    <source>
        <strain evidence="9 10">CJ43</strain>
    </source>
</reference>
<comment type="similarity">
    <text evidence="2">Belongs to the peptidase S54 family.</text>
</comment>
<organism evidence="9 10">
    <name type="scientific">Pedobacter aquae</name>
    <dbReference type="NCBI Taxonomy" id="2605747"/>
    <lineage>
        <taxon>Bacteria</taxon>
        <taxon>Pseudomonadati</taxon>
        <taxon>Bacteroidota</taxon>
        <taxon>Sphingobacteriia</taxon>
        <taxon>Sphingobacteriales</taxon>
        <taxon>Sphingobacteriaceae</taxon>
        <taxon>Pedobacter</taxon>
    </lineage>
</organism>
<sequence>MLDILNETPVAAIIFIFTIVTSIYAFNNDAVYGKFMLHPYSVAKGKNLYQLISSGFIHKDWSHLIFNMLSYYFFAFNLEKIMGHWQFGLLYMVSLILSDLPTVQRHKDHFWYNSLGASGAVCAVVFSFIVFAPLTKMIIFPLPIPIPAVIYGFLFLIYTSYAGRRSNDGINHDAHFYGAITGVLITIILYPRAIAHFINSISAGLAS</sequence>
<dbReference type="KEGG" id="pej:FYC62_12650"/>
<evidence type="ECO:0000256" key="2">
    <source>
        <dbReference type="ARBA" id="ARBA00009045"/>
    </source>
</evidence>